<keyword evidence="2" id="KW-1133">Transmembrane helix</keyword>
<evidence type="ECO:0000256" key="1">
    <source>
        <dbReference type="SAM" id="MobiDB-lite"/>
    </source>
</evidence>
<organism evidence="3">
    <name type="scientific">Brassica napus</name>
    <name type="common">Rape</name>
    <dbReference type="NCBI Taxonomy" id="3708"/>
    <lineage>
        <taxon>Eukaryota</taxon>
        <taxon>Viridiplantae</taxon>
        <taxon>Streptophyta</taxon>
        <taxon>Embryophyta</taxon>
        <taxon>Tracheophyta</taxon>
        <taxon>Spermatophyta</taxon>
        <taxon>Magnoliopsida</taxon>
        <taxon>eudicotyledons</taxon>
        <taxon>Gunneridae</taxon>
        <taxon>Pentapetalae</taxon>
        <taxon>rosids</taxon>
        <taxon>malvids</taxon>
        <taxon>Brassicales</taxon>
        <taxon>Brassicaceae</taxon>
        <taxon>Brassiceae</taxon>
        <taxon>Brassica</taxon>
    </lineage>
</organism>
<evidence type="ECO:0000313" key="3">
    <source>
        <dbReference type="EMBL" id="CAF2047590.1"/>
    </source>
</evidence>
<feature type="transmembrane region" description="Helical" evidence="2">
    <location>
        <begin position="255"/>
        <end position="280"/>
    </location>
</feature>
<name>A0A816PDI1_BRANA</name>
<protein>
    <submittedName>
        <fullName evidence="3">(rape) hypothetical protein</fullName>
    </submittedName>
</protein>
<evidence type="ECO:0000256" key="2">
    <source>
        <dbReference type="SAM" id="Phobius"/>
    </source>
</evidence>
<feature type="compositionally biased region" description="Polar residues" evidence="1">
    <location>
        <begin position="53"/>
        <end position="62"/>
    </location>
</feature>
<dbReference type="EMBL" id="HG994363">
    <property type="protein sequence ID" value="CAF2047590.1"/>
    <property type="molecule type" value="Genomic_DNA"/>
</dbReference>
<proteinExistence type="predicted"/>
<reference evidence="3" key="1">
    <citation type="submission" date="2021-01" db="EMBL/GenBank/DDBJ databases">
        <authorList>
            <consortium name="Genoscope - CEA"/>
            <person name="William W."/>
        </authorList>
    </citation>
    <scope>NUCLEOTIDE SEQUENCE</scope>
</reference>
<sequence>MKKLEKPIETFYFSTSFIQDSKSFYIFSSSTTTIPKDETSSSKTPRLRRRIQRPSQKPSASQGAPLGGMRLSKQITLLDLLLLWIPAGNSTASGQHLLTLTLFVWPYEGGRVFLCGIFQQEEMLVALFCFFSLNSHLENWGFACNDSPIQPPASQTIQFMQDNLLEQVEFKVILQFNEHNLLRIFKILHLLRATLPTMWGKKLPRDNAYRPGGTQSQKLERFSFTSFFSFAPHMCVHDFWERFVPKQLVMGLTKLYISFVLILVKVMLATSGCNTLMLCFSGDQDLSMEHHGVHKIFHVQAPL</sequence>
<gene>
    <name evidence="3" type="ORF">DARMORV10_A09P47890.1</name>
</gene>
<keyword evidence="2" id="KW-0812">Transmembrane</keyword>
<dbReference type="AlphaFoldDB" id="A0A816PDI1"/>
<accession>A0A816PDI1</accession>
<feature type="region of interest" description="Disordered" evidence="1">
    <location>
        <begin position="33"/>
        <end position="67"/>
    </location>
</feature>
<dbReference type="Proteomes" id="UP001295469">
    <property type="component" value="Chromosome A09"/>
</dbReference>
<keyword evidence="2" id="KW-0472">Membrane</keyword>